<proteinExistence type="predicted"/>
<gene>
    <name evidence="1" type="ORF">CLPU_3c00970</name>
</gene>
<dbReference type="STRING" id="1503.CLPU_3c00970"/>
<organism evidence="1 2">
    <name type="scientific">Gottschalkia purinilytica</name>
    <name type="common">Clostridium purinilyticum</name>
    <dbReference type="NCBI Taxonomy" id="1503"/>
    <lineage>
        <taxon>Bacteria</taxon>
        <taxon>Bacillati</taxon>
        <taxon>Bacillota</taxon>
        <taxon>Tissierellia</taxon>
        <taxon>Tissierellales</taxon>
        <taxon>Gottschalkiaceae</taxon>
        <taxon>Gottschalkia</taxon>
    </lineage>
</organism>
<sequence length="80" mass="9399">MKLVYVNNHIDTKIEEFLNNFAETTIENIVNEAYKTFDDDKGNDIVSELYGGNVKELKEQFKEILGDYLEFPFRIFKGEI</sequence>
<evidence type="ECO:0000313" key="2">
    <source>
        <dbReference type="Proteomes" id="UP000037267"/>
    </source>
</evidence>
<dbReference type="AlphaFoldDB" id="A0A0L0WCV9"/>
<evidence type="ECO:0000313" key="1">
    <source>
        <dbReference type="EMBL" id="KNF09319.1"/>
    </source>
</evidence>
<accession>A0A0L0WCV9</accession>
<reference evidence="2" key="1">
    <citation type="submission" date="2015-07" db="EMBL/GenBank/DDBJ databases">
        <title>Draft genome sequence of the purine-degrading Gottschalkia purinilyticum DSM 1384 (formerly Clostridium purinilyticum).</title>
        <authorList>
            <person name="Poehlein A."/>
            <person name="Schiel-Bengelsdorf B."/>
            <person name="Bengelsdorf F.R."/>
            <person name="Daniel R."/>
            <person name="Duerre P."/>
        </authorList>
    </citation>
    <scope>NUCLEOTIDE SEQUENCE [LARGE SCALE GENOMIC DNA]</scope>
    <source>
        <strain evidence="2">DSM 1384</strain>
    </source>
</reference>
<protein>
    <submittedName>
        <fullName evidence="1">Uncharacterized protein</fullName>
    </submittedName>
</protein>
<dbReference type="Proteomes" id="UP000037267">
    <property type="component" value="Unassembled WGS sequence"/>
</dbReference>
<keyword evidence="2" id="KW-1185">Reference proteome</keyword>
<name>A0A0L0WCV9_GOTPU</name>
<dbReference type="RefSeq" id="WP_050354316.1">
    <property type="nucleotide sequence ID" value="NZ_LGSS01000003.1"/>
</dbReference>
<comment type="caution">
    <text evidence="1">The sequence shown here is derived from an EMBL/GenBank/DDBJ whole genome shotgun (WGS) entry which is preliminary data.</text>
</comment>
<dbReference type="EMBL" id="LGSS01000003">
    <property type="protein sequence ID" value="KNF09319.1"/>
    <property type="molecule type" value="Genomic_DNA"/>
</dbReference>